<sequence>MPQSSQFLSSPSSLVTSQKHSPTNDQNTPTSQTPQNLLIISPHHTIQSTETPLDFTMLRKPPILSSPQSTLRRFSRSHSLIADSSSRAVYSVQTSMETKDSPTASFSPFQLKSPMSAPLSPLQLRLSMPAPSESCFQSNLSVPDSTFSPCVQPMTVDTDNFVTNNSPPPVLENCPSFKFYQQGVDNSGGVHKVEEGDSNLEVMEELREAQERVRFLKKKLKQQTTKNVVGKVHAHLKNSTKKESLKRKGDASESLSAETLQIKEDTLGEIFNEQSDWIDFLDSNSCDDVLCPIVGPTGKCSNERSTMQDSFFEEDLFGQRYEIQGGEEFGYTSGQDYFSDYCDPNLISPNQYTGPDPLDSGYLLTQPTAMEQEPSAEQNLWTQAQMVSQDQTLPTQGFDSFANPTESKNCWNYESGKFRKRKSGAKGRAGAGEHGHDNARRLIQFARVFPDEQSDS</sequence>
<evidence type="ECO:0000313" key="4">
    <source>
        <dbReference type="Proteomes" id="UP000030748"/>
    </source>
</evidence>
<proteinExistence type="predicted"/>
<feature type="compositionally biased region" description="Polar residues" evidence="2">
    <location>
        <begin position="15"/>
        <end position="35"/>
    </location>
</feature>
<feature type="compositionally biased region" description="Low complexity" evidence="2">
    <location>
        <begin position="1"/>
        <end position="14"/>
    </location>
</feature>
<organism evidence="3 4">
    <name type="scientific">Erythranthe guttata</name>
    <name type="common">Yellow monkey flower</name>
    <name type="synonym">Mimulus guttatus</name>
    <dbReference type="NCBI Taxonomy" id="4155"/>
    <lineage>
        <taxon>Eukaryota</taxon>
        <taxon>Viridiplantae</taxon>
        <taxon>Streptophyta</taxon>
        <taxon>Embryophyta</taxon>
        <taxon>Tracheophyta</taxon>
        <taxon>Spermatophyta</taxon>
        <taxon>Magnoliopsida</taxon>
        <taxon>eudicotyledons</taxon>
        <taxon>Gunneridae</taxon>
        <taxon>Pentapetalae</taxon>
        <taxon>asterids</taxon>
        <taxon>lamiids</taxon>
        <taxon>Lamiales</taxon>
        <taxon>Phrymaceae</taxon>
        <taxon>Erythranthe</taxon>
    </lineage>
</organism>
<feature type="region of interest" description="Disordered" evidence="2">
    <location>
        <begin position="420"/>
        <end position="439"/>
    </location>
</feature>
<dbReference type="AlphaFoldDB" id="A0A022R494"/>
<dbReference type="Proteomes" id="UP000030748">
    <property type="component" value="Unassembled WGS sequence"/>
</dbReference>
<feature type="coiled-coil region" evidence="1">
    <location>
        <begin position="199"/>
        <end position="226"/>
    </location>
</feature>
<accession>A0A022R494</accession>
<dbReference type="EMBL" id="KI630752">
    <property type="protein sequence ID" value="EYU33650.1"/>
    <property type="molecule type" value="Genomic_DNA"/>
</dbReference>
<name>A0A022R494_ERYGU</name>
<evidence type="ECO:0000256" key="2">
    <source>
        <dbReference type="SAM" id="MobiDB-lite"/>
    </source>
</evidence>
<feature type="region of interest" description="Disordered" evidence="2">
    <location>
        <begin position="236"/>
        <end position="256"/>
    </location>
</feature>
<feature type="region of interest" description="Disordered" evidence="2">
    <location>
        <begin position="1"/>
        <end position="35"/>
    </location>
</feature>
<reference evidence="3 4" key="1">
    <citation type="journal article" date="2013" name="Proc. Natl. Acad. Sci. U.S.A.">
        <title>Fine-scale variation in meiotic recombination in Mimulus inferred from population shotgun sequencing.</title>
        <authorList>
            <person name="Hellsten U."/>
            <person name="Wright K.M."/>
            <person name="Jenkins J."/>
            <person name="Shu S."/>
            <person name="Yuan Y."/>
            <person name="Wessler S.R."/>
            <person name="Schmutz J."/>
            <person name="Willis J.H."/>
            <person name="Rokhsar D.S."/>
        </authorList>
    </citation>
    <scope>NUCLEOTIDE SEQUENCE [LARGE SCALE GENOMIC DNA]</scope>
    <source>
        <strain evidence="4">cv. DUN x IM62</strain>
    </source>
</reference>
<keyword evidence="1" id="KW-0175">Coiled coil</keyword>
<protein>
    <submittedName>
        <fullName evidence="3">Uncharacterized protein</fullName>
    </submittedName>
</protein>
<evidence type="ECO:0000313" key="3">
    <source>
        <dbReference type="EMBL" id="EYU33650.1"/>
    </source>
</evidence>
<dbReference type="eggNOG" id="KOG0048">
    <property type="taxonomic scope" value="Eukaryota"/>
</dbReference>
<evidence type="ECO:0000256" key="1">
    <source>
        <dbReference type="SAM" id="Coils"/>
    </source>
</evidence>
<feature type="compositionally biased region" description="Basic and acidic residues" evidence="2">
    <location>
        <begin position="240"/>
        <end position="251"/>
    </location>
</feature>
<keyword evidence="4" id="KW-1185">Reference proteome</keyword>
<gene>
    <name evidence="3" type="ORF">MIMGU_mgv1a006115mg</name>
</gene>